<keyword evidence="3" id="KW-1185">Reference proteome</keyword>
<dbReference type="EMBL" id="CP090978">
    <property type="protein sequence ID" value="UJF33625.1"/>
    <property type="molecule type" value="Genomic_DNA"/>
</dbReference>
<protein>
    <submittedName>
        <fullName evidence="2">Metallophosphoesterase</fullName>
    </submittedName>
</protein>
<organism evidence="2 3">
    <name type="scientific">Paenibacillus hexagrammi</name>
    <dbReference type="NCBI Taxonomy" id="2908839"/>
    <lineage>
        <taxon>Bacteria</taxon>
        <taxon>Bacillati</taxon>
        <taxon>Bacillota</taxon>
        <taxon>Bacilli</taxon>
        <taxon>Bacillales</taxon>
        <taxon>Paenibacillaceae</taxon>
        <taxon>Paenibacillus</taxon>
    </lineage>
</organism>
<dbReference type="SUPFAM" id="SSF56300">
    <property type="entry name" value="Metallo-dependent phosphatases"/>
    <property type="match status" value="1"/>
</dbReference>
<gene>
    <name evidence="2" type="ORF">L0M14_29785</name>
</gene>
<reference evidence="2 3" key="1">
    <citation type="journal article" date="2024" name="Int. J. Syst. Evol. Microbiol.">
        <title>Paenibacillus hexagrammi sp. nov., a novel bacterium isolated from the gut content of Hexagrammos agrammus.</title>
        <authorList>
            <person name="Jung H.K."/>
            <person name="Kim D.G."/>
            <person name="Zin H."/>
            <person name="Park J."/>
            <person name="Jung H."/>
            <person name="Kim Y.O."/>
            <person name="Kong H.J."/>
            <person name="Kim J.W."/>
            <person name="Kim Y.S."/>
        </authorList>
    </citation>
    <scope>NUCLEOTIDE SEQUENCE [LARGE SCALE GENOMIC DNA]</scope>
    <source>
        <strain evidence="2 3">YPD9-1</strain>
    </source>
</reference>
<dbReference type="InterPro" id="IPR004843">
    <property type="entry name" value="Calcineurin-like_PHP"/>
</dbReference>
<dbReference type="RefSeq" id="WP_235120002.1">
    <property type="nucleotide sequence ID" value="NZ_CP090978.1"/>
</dbReference>
<dbReference type="Pfam" id="PF00149">
    <property type="entry name" value="Metallophos"/>
    <property type="match status" value="1"/>
</dbReference>
<dbReference type="InterPro" id="IPR029052">
    <property type="entry name" value="Metallo-depent_PP-like"/>
</dbReference>
<evidence type="ECO:0000259" key="1">
    <source>
        <dbReference type="Pfam" id="PF00149"/>
    </source>
</evidence>
<name>A0ABY3SKE8_9BACL</name>
<accession>A0ABY3SKE8</accession>
<evidence type="ECO:0000313" key="3">
    <source>
        <dbReference type="Proteomes" id="UP001649230"/>
    </source>
</evidence>
<feature type="domain" description="Calcineurin-like phosphoesterase" evidence="1">
    <location>
        <begin position="1"/>
        <end position="91"/>
    </location>
</feature>
<proteinExistence type="predicted"/>
<dbReference type="Proteomes" id="UP001649230">
    <property type="component" value="Chromosome"/>
</dbReference>
<sequence>MRFVVMGDFHYSRMNNGTDDMVQARDKVFTALLNQFLAMDGDLHISLGDLTHEGYPEEFRYVFDHMNRSEREFIHVLGNHDTYSIPKTEILSITGQSRYSSLKQMKRLSFSSTLPKK</sequence>
<dbReference type="Gene3D" id="3.60.21.10">
    <property type="match status" value="1"/>
</dbReference>
<evidence type="ECO:0000313" key="2">
    <source>
        <dbReference type="EMBL" id="UJF33625.1"/>
    </source>
</evidence>